<keyword evidence="1" id="KW-0945">Host-virus interaction</keyword>
<feature type="compositionally biased region" description="Pro residues" evidence="2">
    <location>
        <begin position="91"/>
        <end position="101"/>
    </location>
</feature>
<dbReference type="PANTHER" id="PTHR13037">
    <property type="entry name" value="FORMIN"/>
    <property type="match status" value="1"/>
</dbReference>
<dbReference type="PANTHER" id="PTHR13037:SF24">
    <property type="entry name" value="POLYCOMB PROTEIN PCL-RELATED"/>
    <property type="match status" value="1"/>
</dbReference>
<feature type="compositionally biased region" description="Pro residues" evidence="2">
    <location>
        <begin position="287"/>
        <end position="300"/>
    </location>
</feature>
<feature type="compositionally biased region" description="Pro residues" evidence="2">
    <location>
        <begin position="260"/>
        <end position="272"/>
    </location>
</feature>
<feature type="compositionally biased region" description="Pro residues" evidence="2">
    <location>
        <begin position="44"/>
        <end position="55"/>
    </location>
</feature>
<gene>
    <name evidence="4" type="ORF">ACFQ11_11475</name>
</gene>
<keyword evidence="5" id="KW-1185">Reference proteome</keyword>
<name>A0ABW3EKZ0_9ACTN</name>
<keyword evidence="3" id="KW-0472">Membrane</keyword>
<evidence type="ECO:0000256" key="1">
    <source>
        <dbReference type="ARBA" id="ARBA00022581"/>
    </source>
</evidence>
<feature type="compositionally biased region" description="Pro residues" evidence="2">
    <location>
        <begin position="236"/>
        <end position="248"/>
    </location>
</feature>
<dbReference type="RefSeq" id="WP_378298076.1">
    <property type="nucleotide sequence ID" value="NZ_JBHTJA010000016.1"/>
</dbReference>
<feature type="region of interest" description="Disordered" evidence="2">
    <location>
        <begin position="1"/>
        <end position="319"/>
    </location>
</feature>
<dbReference type="EMBL" id="JBHTJA010000016">
    <property type="protein sequence ID" value="MFD0901013.1"/>
    <property type="molecule type" value="Genomic_DNA"/>
</dbReference>
<dbReference type="CDD" id="cd15482">
    <property type="entry name" value="Sialidase_non-viral"/>
    <property type="match status" value="1"/>
</dbReference>
<dbReference type="Gene3D" id="2.130.10.10">
    <property type="entry name" value="YVTN repeat-like/Quinoprotein amine dehydrogenase"/>
    <property type="match status" value="1"/>
</dbReference>
<feature type="transmembrane region" description="Helical" evidence="3">
    <location>
        <begin position="322"/>
        <end position="343"/>
    </location>
</feature>
<feature type="compositionally biased region" description="Basic and acidic residues" evidence="2">
    <location>
        <begin position="8"/>
        <end position="23"/>
    </location>
</feature>
<keyword evidence="3" id="KW-0812">Transmembrane</keyword>
<evidence type="ECO:0000313" key="4">
    <source>
        <dbReference type="EMBL" id="MFD0901013.1"/>
    </source>
</evidence>
<dbReference type="InterPro" id="IPR036278">
    <property type="entry name" value="Sialidase_sf"/>
</dbReference>
<feature type="compositionally biased region" description="Pro residues" evidence="2">
    <location>
        <begin position="158"/>
        <end position="169"/>
    </location>
</feature>
<comment type="caution">
    <text evidence="4">The sequence shown here is derived from an EMBL/GenBank/DDBJ whole genome shotgun (WGS) entry which is preliminary data.</text>
</comment>
<accession>A0ABW3EKZ0</accession>
<dbReference type="Proteomes" id="UP001596972">
    <property type="component" value="Unassembled WGS sequence"/>
</dbReference>
<keyword evidence="3" id="KW-1133">Transmembrane helix</keyword>
<evidence type="ECO:0000256" key="3">
    <source>
        <dbReference type="SAM" id="Phobius"/>
    </source>
</evidence>
<dbReference type="SUPFAM" id="SSF50939">
    <property type="entry name" value="Sialidases"/>
    <property type="match status" value="1"/>
</dbReference>
<protein>
    <recommendedName>
        <fullName evidence="6">Exo-alpha-sialidase</fullName>
    </recommendedName>
</protein>
<dbReference type="SUPFAM" id="SSF110296">
    <property type="entry name" value="Oligoxyloglucan reducing end-specific cellobiohydrolase"/>
    <property type="match status" value="1"/>
</dbReference>
<feature type="compositionally biased region" description="Low complexity" evidence="2">
    <location>
        <begin position="249"/>
        <end position="259"/>
    </location>
</feature>
<organism evidence="4 5">
    <name type="scientific">Actinomadura sediminis</name>
    <dbReference type="NCBI Taxonomy" id="1038904"/>
    <lineage>
        <taxon>Bacteria</taxon>
        <taxon>Bacillati</taxon>
        <taxon>Actinomycetota</taxon>
        <taxon>Actinomycetes</taxon>
        <taxon>Streptosporangiales</taxon>
        <taxon>Thermomonosporaceae</taxon>
        <taxon>Actinomadura</taxon>
    </lineage>
</organism>
<sequence length="1071" mass="107505">MTATGTPDDDHQGGRPETGRPDEAPPPPQWLNDGEQPSGAAPLLPEPAPLPPFGTPLPEEPEDDTNRTVSDLDLSGMRTQIFKKDDEPAPAAEPPPLPPFPGAGGAEEAPDHTVADSSAWSDESAGPSGAGSGEGDATMIVDSDAVDSDKTMQVGQQPPAPPVPGPARPEPPERPEWEVPADATRAEQPIEPDTQQIAGARQPAAPPPPEPFPWAQEIPGVPGQQPPANGAASHTPPAPAPNPAPEPFPWAQEIPGVPSQQPPAQPPGPQPFPYAQEVPGGNAGPAQPGPAQPASPPPQIDEPWRTTPQQGAPKKKKGKKGLLIGVAGLAAAAIIAGGGYAVVNVLGGDDGPSNGGDASLAAAAFPVPGSAQTDGRDQELGGAAAVGQTIVTVGSEVGAGASRGIFLVSTDGGRTFKSAAVEGAGGNATPQAVGGGPSGWVAIGAGSTGGAVWTSSDGQSWTRQPDAVGGVFDGGNRVDRIVATGAGYIAIGAKSAKGDFSDAEPVVWLSSDGRAWEARAGDQIGLNVKKASYSLVEVAASGDVVLLEALIKPDNKKPPQYRKVWSSQDGGRTWATSEVPVPKGSRGLIVGGGEAGFLAVREMKDGDTMFGQAFVSKDGQSWTKAGKVAAEGYRSTDRIVGDANGYTALVARGGDVLLSHSADGNTWKAAGTAPAKPGREVTGAAVVNGQTVLVGREPGGGDMDPLLAVWDAGGQEVPVDLAKIPGAIRPDHAVQAVGGSGSLAVAVGSASGDAAVWTSADGAAWKPAQGLGAAFTRPNAQRLLDVAAGGSGWVAVGYDQTTPKRALVVTSQDGATWQAADSAAAFRPDGDGVPATSGVAAGSAGYVVVGTHGFSASAWFSTDLKNWEKGAGADANALKGASDAFKWMLDVAAPASGFVAVGGHRDAQGNHPAVWSSADGKQWALKSLPVPSGVSEAHLTHVAAQGDTLVAAGIAATQQGLVWIGYTSADGGKTWQDLPAPGGDRKITVTALTATPGGFAAAATSRESGSADVVSLTSKDGKSWEAAKPGGTGLGGDGDQEITGLAPFKERVLGVGQNVDASGAQPVLWER</sequence>
<evidence type="ECO:0000256" key="2">
    <source>
        <dbReference type="SAM" id="MobiDB-lite"/>
    </source>
</evidence>
<reference evidence="5" key="1">
    <citation type="journal article" date="2019" name="Int. J. Syst. Evol. Microbiol.">
        <title>The Global Catalogue of Microorganisms (GCM) 10K type strain sequencing project: providing services to taxonomists for standard genome sequencing and annotation.</title>
        <authorList>
            <consortium name="The Broad Institute Genomics Platform"/>
            <consortium name="The Broad Institute Genome Sequencing Center for Infectious Disease"/>
            <person name="Wu L."/>
            <person name="Ma J."/>
        </authorList>
    </citation>
    <scope>NUCLEOTIDE SEQUENCE [LARGE SCALE GENOMIC DNA]</scope>
    <source>
        <strain evidence="5">JCM 31202</strain>
    </source>
</reference>
<evidence type="ECO:0000313" key="5">
    <source>
        <dbReference type="Proteomes" id="UP001596972"/>
    </source>
</evidence>
<dbReference type="InterPro" id="IPR015943">
    <property type="entry name" value="WD40/YVTN_repeat-like_dom_sf"/>
</dbReference>
<proteinExistence type="predicted"/>
<feature type="compositionally biased region" description="Low complexity" evidence="2">
    <location>
        <begin position="273"/>
        <end position="286"/>
    </location>
</feature>
<evidence type="ECO:0008006" key="6">
    <source>
        <dbReference type="Google" id="ProtNLM"/>
    </source>
</evidence>